<organism evidence="2 3">
    <name type="scientific">Calycomorphotria hydatis</name>
    <dbReference type="NCBI Taxonomy" id="2528027"/>
    <lineage>
        <taxon>Bacteria</taxon>
        <taxon>Pseudomonadati</taxon>
        <taxon>Planctomycetota</taxon>
        <taxon>Planctomycetia</taxon>
        <taxon>Planctomycetales</taxon>
        <taxon>Planctomycetaceae</taxon>
        <taxon>Calycomorphotria</taxon>
    </lineage>
</organism>
<keyword evidence="3" id="KW-1185">Reference proteome</keyword>
<sequence length="173" mass="19565">MLKKLLQITLVSMVITLPGCKPANTKAVTEKVWKHLLKRHLPEAAKRNSSSLTDDLLKSSKGTSAASHTDDLGEEFGKKIVQAMRMNCPALPNALSNSQQLGKRLSASQHRIPPVVYLKLISEWRQSDAELKSLSRQLKVPDLDEKRRERLEQKLDEAISRQEKIDRLIDEYG</sequence>
<name>A0A517TA53_9PLAN</name>
<feature type="region of interest" description="Disordered" evidence="1">
    <location>
        <begin position="48"/>
        <end position="70"/>
    </location>
</feature>
<evidence type="ECO:0000313" key="2">
    <source>
        <dbReference type="EMBL" id="QDT65245.1"/>
    </source>
</evidence>
<evidence type="ECO:0000313" key="3">
    <source>
        <dbReference type="Proteomes" id="UP000319976"/>
    </source>
</evidence>
<dbReference type="KEGG" id="chya:V22_24920"/>
<accession>A0A517TA53</accession>
<dbReference type="EMBL" id="CP036316">
    <property type="protein sequence ID" value="QDT65245.1"/>
    <property type="molecule type" value="Genomic_DNA"/>
</dbReference>
<proteinExistence type="predicted"/>
<gene>
    <name evidence="2" type="ORF">V22_24920</name>
</gene>
<evidence type="ECO:0000256" key="1">
    <source>
        <dbReference type="SAM" id="MobiDB-lite"/>
    </source>
</evidence>
<reference evidence="2 3" key="1">
    <citation type="submission" date="2019-02" db="EMBL/GenBank/DDBJ databases">
        <title>Deep-cultivation of Planctomycetes and their phenomic and genomic characterization uncovers novel biology.</title>
        <authorList>
            <person name="Wiegand S."/>
            <person name="Jogler M."/>
            <person name="Boedeker C."/>
            <person name="Pinto D."/>
            <person name="Vollmers J."/>
            <person name="Rivas-Marin E."/>
            <person name="Kohn T."/>
            <person name="Peeters S.H."/>
            <person name="Heuer A."/>
            <person name="Rast P."/>
            <person name="Oberbeckmann S."/>
            <person name="Bunk B."/>
            <person name="Jeske O."/>
            <person name="Meyerdierks A."/>
            <person name="Storesund J.E."/>
            <person name="Kallscheuer N."/>
            <person name="Luecker S."/>
            <person name="Lage O.M."/>
            <person name="Pohl T."/>
            <person name="Merkel B.J."/>
            <person name="Hornburger P."/>
            <person name="Mueller R.-W."/>
            <person name="Bruemmer F."/>
            <person name="Labrenz M."/>
            <person name="Spormann A.M."/>
            <person name="Op den Camp H."/>
            <person name="Overmann J."/>
            <person name="Amann R."/>
            <person name="Jetten M.S.M."/>
            <person name="Mascher T."/>
            <person name="Medema M.H."/>
            <person name="Devos D.P."/>
            <person name="Kaster A.-K."/>
            <person name="Ovreas L."/>
            <person name="Rohde M."/>
            <person name="Galperin M.Y."/>
            <person name="Jogler C."/>
        </authorList>
    </citation>
    <scope>NUCLEOTIDE SEQUENCE [LARGE SCALE GENOMIC DNA]</scope>
    <source>
        <strain evidence="2 3">V22</strain>
    </source>
</reference>
<dbReference type="Proteomes" id="UP000319976">
    <property type="component" value="Chromosome"/>
</dbReference>
<protein>
    <submittedName>
        <fullName evidence="2">Uncharacterized protein</fullName>
    </submittedName>
</protein>
<dbReference type="AlphaFoldDB" id="A0A517TA53"/>